<name>A0A1R3HVU2_COCAP</name>
<dbReference type="OMA" id="LYPSMVF"/>
<evidence type="ECO:0000259" key="1">
    <source>
        <dbReference type="SMART" id="SM00579"/>
    </source>
</evidence>
<dbReference type="SMART" id="SM00579">
    <property type="entry name" value="FBD"/>
    <property type="match status" value="1"/>
</dbReference>
<dbReference type="InterPro" id="IPR032675">
    <property type="entry name" value="LRR_dom_sf"/>
</dbReference>
<evidence type="ECO:0000313" key="3">
    <source>
        <dbReference type="Proteomes" id="UP000188268"/>
    </source>
</evidence>
<proteinExistence type="predicted"/>
<gene>
    <name evidence="2" type="ORF">CCACVL1_16676</name>
</gene>
<dbReference type="EMBL" id="AWWV01011101">
    <property type="protein sequence ID" value="OMO74485.1"/>
    <property type="molecule type" value="Genomic_DNA"/>
</dbReference>
<dbReference type="InterPro" id="IPR050232">
    <property type="entry name" value="FBL13/AtMIF1-like"/>
</dbReference>
<protein>
    <submittedName>
        <fullName evidence="2">F-box/LRR-repeat protein</fullName>
    </submittedName>
</protein>
<dbReference type="InterPro" id="IPR055411">
    <property type="entry name" value="LRR_FXL15/At3g58940/PEG3-like"/>
</dbReference>
<accession>A0A1R3HVU2</accession>
<dbReference type="STRING" id="210143.A0A1R3HVU2"/>
<dbReference type="Proteomes" id="UP000188268">
    <property type="component" value="Unassembled WGS sequence"/>
</dbReference>
<evidence type="ECO:0000313" key="2">
    <source>
        <dbReference type="EMBL" id="OMO74485.1"/>
    </source>
</evidence>
<dbReference type="Pfam" id="PF24758">
    <property type="entry name" value="LRR_At5g56370"/>
    <property type="match status" value="1"/>
</dbReference>
<dbReference type="AlphaFoldDB" id="A0A1R3HVU2"/>
<feature type="domain" description="FBD" evidence="1">
    <location>
        <begin position="273"/>
        <end position="344"/>
    </location>
</feature>
<organism evidence="2 3">
    <name type="scientific">Corchorus capsularis</name>
    <name type="common">Jute</name>
    <dbReference type="NCBI Taxonomy" id="210143"/>
    <lineage>
        <taxon>Eukaryota</taxon>
        <taxon>Viridiplantae</taxon>
        <taxon>Streptophyta</taxon>
        <taxon>Embryophyta</taxon>
        <taxon>Tracheophyta</taxon>
        <taxon>Spermatophyta</taxon>
        <taxon>Magnoliopsida</taxon>
        <taxon>eudicotyledons</taxon>
        <taxon>Gunneridae</taxon>
        <taxon>Pentapetalae</taxon>
        <taxon>rosids</taxon>
        <taxon>malvids</taxon>
        <taxon>Malvales</taxon>
        <taxon>Malvaceae</taxon>
        <taxon>Grewioideae</taxon>
        <taxon>Apeibeae</taxon>
        <taxon>Corchorus</taxon>
    </lineage>
</organism>
<keyword evidence="3" id="KW-1185">Reference proteome</keyword>
<dbReference type="Gene3D" id="3.80.10.10">
    <property type="entry name" value="Ribonuclease Inhibitor"/>
    <property type="match status" value="1"/>
</dbReference>
<dbReference type="SUPFAM" id="SSF52047">
    <property type="entry name" value="RNI-like"/>
    <property type="match status" value="1"/>
</dbReference>
<sequence length="357" mass="40979">MYLYSTFDVRVLGTWVEEAVRRNVEELSLNFKFYGGGCVDLFDCLFACKTLVSLELAIHIFVDVPAKIHLPCLRVLKLKKVKYANDDTLRRLISSCPVLEDLTLERTAGDNIVALDINAASVKRITVSGCACDGEIDPRCKLLIKAPLLEWIDLNVKGYFDFLIEDASNLAEAKIEVGKWFYEHQFFKLLREIANVRFLCLVPSSIWSVCPPEAKFPMFHNLVRLDIQCCCVYRHGLMSLLEYSDNLEQLVYHNVELHQSRKCDQALVGSVPKCVSMRLKSINFRRLSFNDCAWTLPRYFLTNAKFLKQMKIGISSRLKKNRRLYLGNLLNYPRASVACEIGFFRESTMKEINLGSE</sequence>
<dbReference type="PANTHER" id="PTHR31900">
    <property type="entry name" value="F-BOX/RNI SUPERFAMILY PROTEIN-RELATED"/>
    <property type="match status" value="1"/>
</dbReference>
<dbReference type="Gramene" id="OMO74485">
    <property type="protein sequence ID" value="OMO74485"/>
    <property type="gene ID" value="CCACVL1_16676"/>
</dbReference>
<dbReference type="Pfam" id="PF08387">
    <property type="entry name" value="FBD"/>
    <property type="match status" value="1"/>
</dbReference>
<reference evidence="2 3" key="1">
    <citation type="submission" date="2013-09" db="EMBL/GenBank/DDBJ databases">
        <title>Corchorus capsularis genome sequencing.</title>
        <authorList>
            <person name="Alam M."/>
            <person name="Haque M.S."/>
            <person name="Islam M.S."/>
            <person name="Emdad E.M."/>
            <person name="Islam M.M."/>
            <person name="Ahmed B."/>
            <person name="Halim A."/>
            <person name="Hossen Q.M.M."/>
            <person name="Hossain M.Z."/>
            <person name="Ahmed R."/>
            <person name="Khan M.M."/>
            <person name="Islam R."/>
            <person name="Rashid M.M."/>
            <person name="Khan S.A."/>
            <person name="Rahman M.S."/>
            <person name="Alam M."/>
        </authorList>
    </citation>
    <scope>NUCLEOTIDE SEQUENCE [LARGE SCALE GENOMIC DNA]</scope>
    <source>
        <strain evidence="3">cv. CVL-1</strain>
        <tissue evidence="2">Whole seedling</tissue>
    </source>
</reference>
<dbReference type="PANTHER" id="PTHR31900:SF34">
    <property type="entry name" value="EMB|CAB62440.1-RELATED"/>
    <property type="match status" value="1"/>
</dbReference>
<dbReference type="InterPro" id="IPR006566">
    <property type="entry name" value="FBD"/>
</dbReference>
<dbReference type="OrthoDB" id="1001574at2759"/>
<comment type="caution">
    <text evidence="2">The sequence shown here is derived from an EMBL/GenBank/DDBJ whole genome shotgun (WGS) entry which is preliminary data.</text>
</comment>